<feature type="region of interest" description="Disordered" evidence="3">
    <location>
        <begin position="95"/>
        <end position="114"/>
    </location>
</feature>
<dbReference type="PROSITE" id="PS51138">
    <property type="entry name" value="ENT"/>
    <property type="match status" value="1"/>
</dbReference>
<proteinExistence type="predicted"/>
<evidence type="ECO:0000256" key="2">
    <source>
        <dbReference type="ARBA" id="ARBA00023242"/>
    </source>
</evidence>
<dbReference type="GO" id="GO:0005634">
    <property type="term" value="C:nucleus"/>
    <property type="evidence" value="ECO:0007669"/>
    <property type="project" value="UniProtKB-SubCell"/>
</dbReference>
<feature type="compositionally biased region" description="Low complexity" evidence="3">
    <location>
        <begin position="28"/>
        <end position="40"/>
    </location>
</feature>
<evidence type="ECO:0000313" key="6">
    <source>
        <dbReference type="Proteomes" id="UP001054889"/>
    </source>
</evidence>
<dbReference type="InterPro" id="IPR005491">
    <property type="entry name" value="ENT_dom"/>
</dbReference>
<dbReference type="Gene3D" id="1.10.1240.40">
    <property type="entry name" value="ENT domain"/>
    <property type="match status" value="1"/>
</dbReference>
<evidence type="ECO:0000313" key="5">
    <source>
        <dbReference type="EMBL" id="GJN10098.1"/>
    </source>
</evidence>
<keyword evidence="2" id="KW-0539">Nucleus</keyword>
<organism evidence="5 6">
    <name type="scientific">Eleusine coracana subsp. coracana</name>
    <dbReference type="NCBI Taxonomy" id="191504"/>
    <lineage>
        <taxon>Eukaryota</taxon>
        <taxon>Viridiplantae</taxon>
        <taxon>Streptophyta</taxon>
        <taxon>Embryophyta</taxon>
        <taxon>Tracheophyta</taxon>
        <taxon>Spermatophyta</taxon>
        <taxon>Magnoliopsida</taxon>
        <taxon>Liliopsida</taxon>
        <taxon>Poales</taxon>
        <taxon>Poaceae</taxon>
        <taxon>PACMAD clade</taxon>
        <taxon>Chloridoideae</taxon>
        <taxon>Cynodonteae</taxon>
        <taxon>Eleusininae</taxon>
        <taxon>Eleusine</taxon>
    </lineage>
</organism>
<evidence type="ECO:0000256" key="1">
    <source>
        <dbReference type="ARBA" id="ARBA00004123"/>
    </source>
</evidence>
<evidence type="ECO:0000256" key="3">
    <source>
        <dbReference type="SAM" id="MobiDB-lite"/>
    </source>
</evidence>
<dbReference type="SUPFAM" id="SSF158639">
    <property type="entry name" value="ENT-like"/>
    <property type="match status" value="1"/>
</dbReference>
<comment type="caution">
    <text evidence="5">The sequence shown here is derived from an EMBL/GenBank/DDBJ whole genome shotgun (WGS) entry which is preliminary data.</text>
</comment>
<sequence>MCFVDISRTALPDLEGHASVVQQPLPSASLDDASATSTTPLQGLVGSTSVPQPSPEHLAATVGSASVEQPLSSPVYLAPVTTAALPDLAGPALVEQQPTVPDRPDSSSSVPSASGSNLVGSALVMMPSPEQTVVIPTPTCASASLLPLLVKRFKVSLGAALALYLPLTRRLAYVAETGDVVLVESSPGDRRRRPSGVLAGRLDRAMRSGLRGILTCNPFQIDWKNSLIGSGRRAGLLVFCRLTCFIQLKEFHISCLRAPQANHGKQSSVIDKDCRGFEEDGHRTKRCKSSKICPSSATRVMMKHKTRRTRPDGFIRVTGKKTKAAAYEVHQPIKKVLPLKVSARNGIDGDCLYRPLSNKHNDLARNSFTKTKPAYEVVSSSQIHLRATDENECSVASCCANCLEYSTNVDQQSVEIGNCFPDDAMSTCPARSLWEDRNVHGPSLSMDLHDLELQAYQSTVRAFYASGPLTWEQESLLTNLRLSLNISNEEHLLQVVTFVPFCLLVLFPMYPKCDLVSLSYAVSTQISEQWMNTLREERDSCSLQESIES</sequence>
<dbReference type="InterPro" id="IPR036142">
    <property type="entry name" value="ENT_dom-like_sf"/>
</dbReference>
<dbReference type="SMART" id="SM01191">
    <property type="entry name" value="ENT"/>
    <property type="match status" value="1"/>
</dbReference>
<reference evidence="5" key="2">
    <citation type="submission" date="2021-12" db="EMBL/GenBank/DDBJ databases">
        <title>Resequencing data analysis of finger millet.</title>
        <authorList>
            <person name="Hatakeyama M."/>
            <person name="Aluri S."/>
            <person name="Balachadran M.T."/>
            <person name="Sivarajan S.R."/>
            <person name="Poveda L."/>
            <person name="Shimizu-Inatsugi R."/>
            <person name="Schlapbach R."/>
            <person name="Sreeman S.M."/>
            <person name="Shimizu K.K."/>
        </authorList>
    </citation>
    <scope>NUCLEOTIDE SEQUENCE</scope>
</reference>
<feature type="region of interest" description="Disordered" evidence="3">
    <location>
        <begin position="28"/>
        <end position="57"/>
    </location>
</feature>
<feature type="domain" description="ENT" evidence="4">
    <location>
        <begin position="444"/>
        <end position="538"/>
    </location>
</feature>
<dbReference type="GO" id="GO:0050832">
    <property type="term" value="P:defense response to fungus"/>
    <property type="evidence" value="ECO:0007669"/>
    <property type="project" value="InterPro"/>
</dbReference>
<name>A0AAV5DHV3_ELECO</name>
<dbReference type="PANTHER" id="PTHR33432:SF30">
    <property type="entry name" value="OS07G0179500 PROTEIN"/>
    <property type="match status" value="1"/>
</dbReference>
<keyword evidence="6" id="KW-1185">Reference proteome</keyword>
<dbReference type="Proteomes" id="UP001054889">
    <property type="component" value="Unassembled WGS sequence"/>
</dbReference>
<dbReference type="AlphaFoldDB" id="A0AAV5DHV3"/>
<gene>
    <name evidence="5" type="primary">ga28162</name>
    <name evidence="5" type="ORF">PR202_ga28162</name>
</gene>
<dbReference type="InterPro" id="IPR033485">
    <property type="entry name" value="EMSY-LIKE_plant"/>
</dbReference>
<comment type="subcellular location">
    <subcellularLocation>
        <location evidence="1">Nucleus</location>
    </subcellularLocation>
</comment>
<dbReference type="PANTHER" id="PTHR33432">
    <property type="entry name" value="PROTEIN EMSY-LIKE 4"/>
    <property type="match status" value="1"/>
</dbReference>
<reference evidence="5" key="1">
    <citation type="journal article" date="2018" name="DNA Res.">
        <title>Multiple hybrid de novo genome assembly of finger millet, an orphan allotetraploid crop.</title>
        <authorList>
            <person name="Hatakeyama M."/>
            <person name="Aluri S."/>
            <person name="Balachadran M.T."/>
            <person name="Sivarajan S.R."/>
            <person name="Patrignani A."/>
            <person name="Gruter S."/>
            <person name="Poveda L."/>
            <person name="Shimizu-Inatsugi R."/>
            <person name="Baeten J."/>
            <person name="Francoijs K.J."/>
            <person name="Nataraja K.N."/>
            <person name="Reddy Y.A.N."/>
            <person name="Phadnis S."/>
            <person name="Ravikumar R.L."/>
            <person name="Schlapbach R."/>
            <person name="Sreeman S.M."/>
            <person name="Shimizu K.K."/>
        </authorList>
    </citation>
    <scope>NUCLEOTIDE SEQUENCE</scope>
</reference>
<accession>A0AAV5DHV3</accession>
<evidence type="ECO:0000259" key="4">
    <source>
        <dbReference type="PROSITE" id="PS51138"/>
    </source>
</evidence>
<protein>
    <recommendedName>
        <fullName evidence="4">ENT domain-containing protein</fullName>
    </recommendedName>
</protein>
<dbReference type="Pfam" id="PF03735">
    <property type="entry name" value="ENT"/>
    <property type="match status" value="1"/>
</dbReference>
<dbReference type="EMBL" id="BQKI01000017">
    <property type="protein sequence ID" value="GJN10098.1"/>
    <property type="molecule type" value="Genomic_DNA"/>
</dbReference>